<evidence type="ECO:0000256" key="3">
    <source>
        <dbReference type="ARBA" id="ARBA00022833"/>
    </source>
</evidence>
<feature type="domain" description="SAND" evidence="11">
    <location>
        <begin position="130"/>
        <end position="210"/>
    </location>
</feature>
<dbReference type="Pfam" id="PF01753">
    <property type="entry name" value="zf-MYND"/>
    <property type="match status" value="1"/>
</dbReference>
<dbReference type="RefSeq" id="XP_022238373.1">
    <property type="nucleotide sequence ID" value="XM_022382665.1"/>
</dbReference>
<dbReference type="SUPFAM" id="SSF63763">
    <property type="entry name" value="SAND domain-like"/>
    <property type="match status" value="1"/>
</dbReference>
<evidence type="ECO:0000256" key="8">
    <source>
        <dbReference type="PROSITE-ProRule" id="PRU00134"/>
    </source>
</evidence>
<evidence type="ECO:0000256" key="5">
    <source>
        <dbReference type="ARBA" id="ARBA00023125"/>
    </source>
</evidence>
<protein>
    <submittedName>
        <fullName evidence="14">Deformed epidermal autoregulatory factor 1 homolog</fullName>
    </submittedName>
</protein>
<proteinExistence type="predicted"/>
<dbReference type="PANTHER" id="PTHR10237:SF1">
    <property type="entry name" value="DEFORMED EPIDERMAL AUTOREGULATORY FACTOR 1 HOMOLOG"/>
    <property type="match status" value="1"/>
</dbReference>
<keyword evidence="4" id="KW-0805">Transcription regulation</keyword>
<organism evidence="13 14">
    <name type="scientific">Limulus polyphemus</name>
    <name type="common">Atlantic horseshoe crab</name>
    <dbReference type="NCBI Taxonomy" id="6850"/>
    <lineage>
        <taxon>Eukaryota</taxon>
        <taxon>Metazoa</taxon>
        <taxon>Ecdysozoa</taxon>
        <taxon>Arthropoda</taxon>
        <taxon>Chelicerata</taxon>
        <taxon>Merostomata</taxon>
        <taxon>Xiphosura</taxon>
        <taxon>Limulidae</taxon>
        <taxon>Limulus</taxon>
    </lineage>
</organism>
<keyword evidence="5" id="KW-0238">DNA-binding</keyword>
<dbReference type="SUPFAM" id="SSF144232">
    <property type="entry name" value="HIT/MYND zinc finger-like"/>
    <property type="match status" value="1"/>
</dbReference>
<dbReference type="PROSITE" id="PS50864">
    <property type="entry name" value="SAND"/>
    <property type="match status" value="1"/>
</dbReference>
<sequence>MESSGGTESTNVPTITTADISEELPNTDEGTFPSPENETQTVSVGLSVSALPNVLVATSQGLFTPEQLHEAGLKTTHFVIHDQATIDTAVFKLKTPTTPLTPSPVCTPGTPLTPISAGITEKKLPGFKYNWEPSVHDPVLPVRCRNVCGELHKNRFGSGGRGKCIKVGESWYTPSEFEAICGRANSKDWKRSIRYAGRTLQCLIEDGVLQPHATSCTCTACCDDTTVSGPVRLFIPYKRKKIQQEYSNSPVESPMIQECESEAVTLSTSSNETFPVMAASNTLVDESGGGTMIVTPAATPQTPVTGTATLDINEQRHWWQLEEMIKNLLRQVQELQKQVEAVKVQSVSAREAAVHQVKTQLEKEKKEALSTARIEAQMNLSRAILEARMEKEIAVQQAVQQARVEILENQDNNSTEKTDTFKRCNNCNREAFHECTGCHRVSYCSVFCQRKDWTSHQEECGEMLAVEEGT</sequence>
<feature type="compositionally biased region" description="Polar residues" evidence="10">
    <location>
        <begin position="1"/>
        <end position="19"/>
    </location>
</feature>
<accession>A0ABM1S418</accession>
<dbReference type="PROSITE" id="PS01360">
    <property type="entry name" value="ZF_MYND_1"/>
    <property type="match status" value="1"/>
</dbReference>
<dbReference type="SMART" id="SM00258">
    <property type="entry name" value="SAND"/>
    <property type="match status" value="1"/>
</dbReference>
<dbReference type="InterPro" id="IPR024119">
    <property type="entry name" value="TF_DEAF-1"/>
</dbReference>
<dbReference type="PANTHER" id="PTHR10237">
    <property type="entry name" value="DEFORMED EPIDERMAL AUTOREGULATORY FACTOR 1 HOMOLOG SUPPRESSIN"/>
    <property type="match status" value="1"/>
</dbReference>
<evidence type="ECO:0000313" key="13">
    <source>
        <dbReference type="Proteomes" id="UP000694941"/>
    </source>
</evidence>
<reference evidence="14" key="1">
    <citation type="submission" date="2025-08" db="UniProtKB">
        <authorList>
            <consortium name="RefSeq"/>
        </authorList>
    </citation>
    <scope>IDENTIFICATION</scope>
    <source>
        <tissue evidence="14">Muscle</tissue>
    </source>
</reference>
<evidence type="ECO:0000256" key="1">
    <source>
        <dbReference type="ARBA" id="ARBA00022723"/>
    </source>
</evidence>
<keyword evidence="2 8" id="KW-0863">Zinc-finger</keyword>
<evidence type="ECO:0000256" key="2">
    <source>
        <dbReference type="ARBA" id="ARBA00022771"/>
    </source>
</evidence>
<keyword evidence="9" id="KW-0175">Coiled coil</keyword>
<evidence type="ECO:0000259" key="12">
    <source>
        <dbReference type="PROSITE" id="PS50865"/>
    </source>
</evidence>
<feature type="domain" description="MYND-type" evidence="12">
    <location>
        <begin position="424"/>
        <end position="460"/>
    </location>
</feature>
<keyword evidence="6" id="KW-0804">Transcription</keyword>
<dbReference type="InterPro" id="IPR013289">
    <property type="entry name" value="CBFA2T1/2/3"/>
</dbReference>
<dbReference type="Gene3D" id="3.10.390.10">
    <property type="entry name" value="SAND domain-like"/>
    <property type="match status" value="1"/>
</dbReference>
<dbReference type="InterPro" id="IPR002893">
    <property type="entry name" value="Znf_MYND"/>
</dbReference>
<evidence type="ECO:0000256" key="7">
    <source>
        <dbReference type="ARBA" id="ARBA00023242"/>
    </source>
</evidence>
<keyword evidence="3" id="KW-0862">Zinc</keyword>
<dbReference type="InterPro" id="IPR010919">
    <property type="entry name" value="SAND-like_dom_sf"/>
</dbReference>
<keyword evidence="13" id="KW-1185">Reference proteome</keyword>
<keyword evidence="7" id="KW-0539">Nucleus</keyword>
<dbReference type="GeneID" id="106456875"/>
<name>A0ABM1S418_LIMPO</name>
<evidence type="ECO:0000259" key="11">
    <source>
        <dbReference type="PROSITE" id="PS50864"/>
    </source>
</evidence>
<evidence type="ECO:0000256" key="4">
    <source>
        <dbReference type="ARBA" id="ARBA00023015"/>
    </source>
</evidence>
<evidence type="ECO:0000256" key="9">
    <source>
        <dbReference type="SAM" id="Coils"/>
    </source>
</evidence>
<evidence type="ECO:0000256" key="10">
    <source>
        <dbReference type="SAM" id="MobiDB-lite"/>
    </source>
</evidence>
<evidence type="ECO:0000313" key="14">
    <source>
        <dbReference type="RefSeq" id="XP_022238373.1"/>
    </source>
</evidence>
<evidence type="ECO:0000256" key="6">
    <source>
        <dbReference type="ARBA" id="ARBA00023163"/>
    </source>
</evidence>
<dbReference type="Gene3D" id="6.10.140.2220">
    <property type="match status" value="1"/>
</dbReference>
<dbReference type="PROSITE" id="PS50865">
    <property type="entry name" value="ZF_MYND_2"/>
    <property type="match status" value="1"/>
</dbReference>
<keyword evidence="1" id="KW-0479">Metal-binding</keyword>
<feature type="coiled-coil region" evidence="9">
    <location>
        <begin position="318"/>
        <end position="352"/>
    </location>
</feature>
<dbReference type="Pfam" id="PF01342">
    <property type="entry name" value="SAND"/>
    <property type="match status" value="1"/>
</dbReference>
<dbReference type="PRINTS" id="PR01875">
    <property type="entry name" value="ETOFAMILY"/>
</dbReference>
<dbReference type="InterPro" id="IPR000770">
    <property type="entry name" value="SAND_dom"/>
</dbReference>
<feature type="region of interest" description="Disordered" evidence="10">
    <location>
        <begin position="1"/>
        <end position="41"/>
    </location>
</feature>
<dbReference type="Proteomes" id="UP000694941">
    <property type="component" value="Unplaced"/>
</dbReference>
<gene>
    <name evidence="14" type="primary">LOC106456875</name>
</gene>